<gene>
    <name evidence="2" type="ORF">KI387_035664</name>
</gene>
<dbReference type="EMBL" id="JAHRHJ020000007">
    <property type="protein sequence ID" value="KAH9307753.1"/>
    <property type="molecule type" value="Genomic_DNA"/>
</dbReference>
<organism evidence="2 3">
    <name type="scientific">Taxus chinensis</name>
    <name type="common">Chinese yew</name>
    <name type="synonym">Taxus wallichiana var. chinensis</name>
    <dbReference type="NCBI Taxonomy" id="29808"/>
    <lineage>
        <taxon>Eukaryota</taxon>
        <taxon>Viridiplantae</taxon>
        <taxon>Streptophyta</taxon>
        <taxon>Embryophyta</taxon>
        <taxon>Tracheophyta</taxon>
        <taxon>Spermatophyta</taxon>
        <taxon>Pinopsida</taxon>
        <taxon>Pinidae</taxon>
        <taxon>Conifers II</taxon>
        <taxon>Cupressales</taxon>
        <taxon>Taxaceae</taxon>
        <taxon>Taxus</taxon>
    </lineage>
</organism>
<evidence type="ECO:0000313" key="2">
    <source>
        <dbReference type="EMBL" id="KAH9307753.1"/>
    </source>
</evidence>
<dbReference type="SUPFAM" id="SSF51197">
    <property type="entry name" value="Clavaminate synthase-like"/>
    <property type="match status" value="1"/>
</dbReference>
<accession>A0AA38FRU0</accession>
<evidence type="ECO:0000259" key="1">
    <source>
        <dbReference type="Pfam" id="PF03171"/>
    </source>
</evidence>
<proteinExistence type="predicted"/>
<name>A0AA38FRU0_TAXCH</name>
<feature type="non-terminal residue" evidence="2">
    <location>
        <position position="1"/>
    </location>
</feature>
<feature type="domain" description="Isopenicillin N synthase-like Fe(2+) 2OG dioxygenase" evidence="1">
    <location>
        <begin position="44"/>
        <end position="108"/>
    </location>
</feature>
<dbReference type="PANTHER" id="PTHR47990">
    <property type="entry name" value="2-OXOGLUTARATE (2OG) AND FE(II)-DEPENDENT OXYGENASE SUPERFAMILY PROTEIN-RELATED"/>
    <property type="match status" value="1"/>
</dbReference>
<dbReference type="InterPro" id="IPR027443">
    <property type="entry name" value="IPNS-like_sf"/>
</dbReference>
<feature type="non-terminal residue" evidence="2">
    <location>
        <position position="109"/>
    </location>
</feature>
<dbReference type="Gene3D" id="2.60.120.330">
    <property type="entry name" value="B-lactam Antibiotic, Isopenicillin N Synthase, Chain"/>
    <property type="match status" value="1"/>
</dbReference>
<dbReference type="Pfam" id="PF03171">
    <property type="entry name" value="2OG-FeII_Oxy"/>
    <property type="match status" value="1"/>
</dbReference>
<dbReference type="InterPro" id="IPR050231">
    <property type="entry name" value="Iron_ascorbate_oxido_reductase"/>
</dbReference>
<keyword evidence="3" id="KW-1185">Reference proteome</keyword>
<dbReference type="AlphaFoldDB" id="A0AA38FRU0"/>
<evidence type="ECO:0000313" key="3">
    <source>
        <dbReference type="Proteomes" id="UP000824469"/>
    </source>
</evidence>
<dbReference type="Proteomes" id="UP000824469">
    <property type="component" value="Unassembled WGS sequence"/>
</dbReference>
<protein>
    <recommendedName>
        <fullName evidence="1">Isopenicillin N synthase-like Fe(2+) 2OG dioxygenase domain-containing protein</fullName>
    </recommendedName>
</protein>
<dbReference type="InterPro" id="IPR044861">
    <property type="entry name" value="IPNS-like_FE2OG_OXY"/>
</dbReference>
<reference evidence="2 3" key="1">
    <citation type="journal article" date="2021" name="Nat. Plants">
        <title>The Taxus genome provides insights into paclitaxel biosynthesis.</title>
        <authorList>
            <person name="Xiong X."/>
            <person name="Gou J."/>
            <person name="Liao Q."/>
            <person name="Li Y."/>
            <person name="Zhou Q."/>
            <person name="Bi G."/>
            <person name="Li C."/>
            <person name="Du R."/>
            <person name="Wang X."/>
            <person name="Sun T."/>
            <person name="Guo L."/>
            <person name="Liang H."/>
            <person name="Lu P."/>
            <person name="Wu Y."/>
            <person name="Zhang Z."/>
            <person name="Ro D.K."/>
            <person name="Shang Y."/>
            <person name="Huang S."/>
            <person name="Yan J."/>
        </authorList>
    </citation>
    <scope>NUCLEOTIDE SEQUENCE [LARGE SCALE GENOMIC DNA]</scope>
    <source>
        <strain evidence="2">Ta-2019</strain>
    </source>
</reference>
<comment type="caution">
    <text evidence="2">The sequence shown here is derived from an EMBL/GenBank/DDBJ whole genome shotgun (WGS) entry which is preliminary data.</text>
</comment>
<sequence>ETFRTYASCMEELMAKISKIFIASLGLDVETFYHSDFEKCRTSFRINHYKSEGKPIDEEILFPHTDLDCFTILYQDNKGGLQIRSKEGQWLNVNPVAHSFVVNLGDCLQ</sequence>